<dbReference type="AlphaFoldDB" id="A0A8S1Q9C7"/>
<evidence type="ECO:0000259" key="12">
    <source>
        <dbReference type="Pfam" id="PF01756"/>
    </source>
</evidence>
<evidence type="ECO:0000256" key="4">
    <source>
        <dbReference type="ARBA" id="ARBA00012870"/>
    </source>
</evidence>
<comment type="similarity">
    <text evidence="3">Belongs to the acyl-CoA oxidase family.</text>
</comment>
<dbReference type="GO" id="GO:0055088">
    <property type="term" value="P:lipid homeostasis"/>
    <property type="evidence" value="ECO:0007669"/>
    <property type="project" value="TreeGrafter"/>
</dbReference>
<sequence length="603" mass="69210">MDQFKNYIYNILLEPSIKSELEYFVQEFDKNPTAYDFLVDNPQSVQENYKEGYIGLSQRYAKAQQMLKKKFPGNTHLIQFQHQLYELGTFYLHWQAFLPTIQMLGTPEQVQYWQDLSFNYQIRGAYSQTEAGHGSDVQGLQTTAVFENNSFIINTPSASAYKFWPGQLGIFATHTVLQARTTVNGKDIGIQTFVIPIREPKTLKALEGVDVGDIGPKLGFLRADNGYLGLKNVRIDRNNMLMRYTKVDENGQVTTSSKNAIKYGYGSMLNLRVSLVNVFSIFGLFTNNLAYYQVKPLLKTQSIENEAIMFRLLRSYVVQYAQIIANAQVKEIFMRFQQQLKANDKQANETLQLVHLYSSQMKSISGWEAVKTSREAIQIAPFGHLNASDLTIIYADNVPFVTYEGDNNVLMQQTAQYLLKQFGKVSGGNAQFTGMASYFNKYTQENNQKSQLQNQEEILERLSYSYCKKTMENFQNSLINGHSLQSSWNELNQCELIKASIIFGYTNIYKQMGAQIKSSGYNLELLKIHKLFGLFIILENRTTIVSFGIADFKQVEILAEIDQQFSNNNKLEFLEYLSNGVGMYRQRNFINIDWDKLNLQAKL</sequence>
<dbReference type="FunFam" id="2.40.110.10:FF:000003">
    <property type="entry name" value="Acyl-coenzyme A oxidase"/>
    <property type="match status" value="1"/>
</dbReference>
<dbReference type="GO" id="GO:0005777">
    <property type="term" value="C:peroxisome"/>
    <property type="evidence" value="ECO:0007669"/>
    <property type="project" value="UniProtKB-SubCell"/>
</dbReference>
<feature type="domain" description="Acyl-CoA oxidase/dehydrogenase middle" evidence="13">
    <location>
        <begin position="126"/>
        <end position="233"/>
    </location>
</feature>
<dbReference type="GO" id="GO:0071949">
    <property type="term" value="F:FAD binding"/>
    <property type="evidence" value="ECO:0007669"/>
    <property type="project" value="InterPro"/>
</dbReference>
<dbReference type="Pfam" id="PF14749">
    <property type="entry name" value="Acyl-CoA_ox_N"/>
    <property type="match status" value="1"/>
</dbReference>
<comment type="caution">
    <text evidence="16">The sequence shown here is derived from an EMBL/GenBank/DDBJ whole genome shotgun (WGS) entry which is preliminary data.</text>
</comment>
<dbReference type="InterPro" id="IPR002655">
    <property type="entry name" value="Acyl-CoA_oxidase_C"/>
</dbReference>
<feature type="domain" description="Acyl-CoA oxidase C-terminal" evidence="12">
    <location>
        <begin position="452"/>
        <end position="559"/>
    </location>
</feature>
<accession>A0A8S1Q9C7</accession>
<dbReference type="GO" id="GO:0005504">
    <property type="term" value="F:fatty acid binding"/>
    <property type="evidence" value="ECO:0007669"/>
    <property type="project" value="TreeGrafter"/>
</dbReference>
<protein>
    <recommendedName>
        <fullName evidence="4">acyl-CoA oxidase</fullName>
        <ecNumber evidence="4">1.3.3.6</ecNumber>
    </recommendedName>
</protein>
<evidence type="ECO:0000313" key="16">
    <source>
        <dbReference type="EMBL" id="CAD8111564.1"/>
    </source>
</evidence>
<evidence type="ECO:0000256" key="9">
    <source>
        <dbReference type="ARBA" id="ARBA00023098"/>
    </source>
</evidence>
<dbReference type="Pfam" id="PF02770">
    <property type="entry name" value="Acyl-CoA_dh_M"/>
    <property type="match status" value="1"/>
</dbReference>
<evidence type="ECO:0000313" key="17">
    <source>
        <dbReference type="Proteomes" id="UP000688137"/>
    </source>
</evidence>
<feature type="domain" description="Acyl-coenzyme A oxidase N-terminal" evidence="14">
    <location>
        <begin position="43"/>
        <end position="122"/>
    </location>
</feature>
<dbReference type="InterPro" id="IPR012258">
    <property type="entry name" value="Acyl-CoA_oxidase"/>
</dbReference>
<evidence type="ECO:0000256" key="11">
    <source>
        <dbReference type="SAM" id="Coils"/>
    </source>
</evidence>
<keyword evidence="10" id="KW-0576">Peroxisome</keyword>
<keyword evidence="17" id="KW-1185">Reference proteome</keyword>
<feature type="coiled-coil region" evidence="11">
    <location>
        <begin position="435"/>
        <end position="462"/>
    </location>
</feature>
<name>A0A8S1Q9C7_PARPR</name>
<evidence type="ECO:0000256" key="3">
    <source>
        <dbReference type="ARBA" id="ARBA00006288"/>
    </source>
</evidence>
<keyword evidence="5" id="KW-0285">Flavoprotein</keyword>
<evidence type="ECO:0000256" key="7">
    <source>
        <dbReference type="ARBA" id="ARBA00022832"/>
    </source>
</evidence>
<evidence type="ECO:0000259" key="13">
    <source>
        <dbReference type="Pfam" id="PF02770"/>
    </source>
</evidence>
<keyword evidence="6" id="KW-0274">FAD</keyword>
<proteinExistence type="inferred from homology"/>
<dbReference type="GO" id="GO:0033540">
    <property type="term" value="P:fatty acid beta-oxidation using acyl-CoA oxidase"/>
    <property type="evidence" value="ECO:0007669"/>
    <property type="project" value="TreeGrafter"/>
</dbReference>
<dbReference type="EMBL" id="CAJJDM010000152">
    <property type="protein sequence ID" value="CAD8111564.1"/>
    <property type="molecule type" value="Genomic_DNA"/>
</dbReference>
<evidence type="ECO:0000256" key="2">
    <source>
        <dbReference type="ARBA" id="ARBA00004275"/>
    </source>
</evidence>
<evidence type="ECO:0000256" key="5">
    <source>
        <dbReference type="ARBA" id="ARBA00022630"/>
    </source>
</evidence>
<comment type="cofactor">
    <cofactor evidence="1">
        <name>FAD</name>
        <dbReference type="ChEBI" id="CHEBI:57692"/>
    </cofactor>
</comment>
<dbReference type="Proteomes" id="UP000688137">
    <property type="component" value="Unassembled WGS sequence"/>
</dbReference>
<keyword evidence="9" id="KW-0443">Lipid metabolism</keyword>
<dbReference type="PANTHER" id="PTHR10909:SF250">
    <property type="entry name" value="PEROXISOMAL ACYL-COENZYME A OXIDASE 1"/>
    <property type="match status" value="1"/>
</dbReference>
<evidence type="ECO:0000259" key="14">
    <source>
        <dbReference type="Pfam" id="PF14749"/>
    </source>
</evidence>
<keyword evidence="11" id="KW-0175">Coiled coil</keyword>
<dbReference type="InterPro" id="IPR006091">
    <property type="entry name" value="Acyl-CoA_Oxase/DH_mid-dom"/>
</dbReference>
<organism evidence="16 17">
    <name type="scientific">Paramecium primaurelia</name>
    <dbReference type="NCBI Taxonomy" id="5886"/>
    <lineage>
        <taxon>Eukaryota</taxon>
        <taxon>Sar</taxon>
        <taxon>Alveolata</taxon>
        <taxon>Ciliophora</taxon>
        <taxon>Intramacronucleata</taxon>
        <taxon>Oligohymenophorea</taxon>
        <taxon>Peniculida</taxon>
        <taxon>Parameciidae</taxon>
        <taxon>Paramecium</taxon>
    </lineage>
</organism>
<comment type="subcellular location">
    <subcellularLocation>
        <location evidence="2">Peroxisome</location>
    </subcellularLocation>
</comment>
<keyword evidence="8" id="KW-0560">Oxidoreductase</keyword>
<dbReference type="Pfam" id="PF01756">
    <property type="entry name" value="ACOX"/>
    <property type="match status" value="1"/>
</dbReference>
<dbReference type="InterPro" id="IPR055060">
    <property type="entry name" value="ACOX_C_alpha1"/>
</dbReference>
<evidence type="ECO:0000259" key="15">
    <source>
        <dbReference type="Pfam" id="PF22924"/>
    </source>
</evidence>
<evidence type="ECO:0000256" key="6">
    <source>
        <dbReference type="ARBA" id="ARBA00022827"/>
    </source>
</evidence>
<feature type="domain" description="Acyl-CoA oxidase C-alpha1" evidence="15">
    <location>
        <begin position="307"/>
        <end position="419"/>
    </location>
</feature>
<evidence type="ECO:0000256" key="8">
    <source>
        <dbReference type="ARBA" id="ARBA00023002"/>
    </source>
</evidence>
<evidence type="ECO:0000256" key="1">
    <source>
        <dbReference type="ARBA" id="ARBA00001974"/>
    </source>
</evidence>
<gene>
    <name evidence="16" type="ORF">PPRIM_AZ9-3.1.T1480041</name>
</gene>
<reference evidence="16" key="1">
    <citation type="submission" date="2021-01" db="EMBL/GenBank/DDBJ databases">
        <authorList>
            <consortium name="Genoscope - CEA"/>
            <person name="William W."/>
        </authorList>
    </citation>
    <scope>NUCLEOTIDE SEQUENCE</scope>
</reference>
<dbReference type="Pfam" id="PF22924">
    <property type="entry name" value="ACOX_C_alpha1"/>
    <property type="match status" value="1"/>
</dbReference>
<keyword evidence="7" id="KW-0276">Fatty acid metabolism</keyword>
<dbReference type="OMA" id="NELNQCE"/>
<evidence type="ECO:0000256" key="10">
    <source>
        <dbReference type="ARBA" id="ARBA00023140"/>
    </source>
</evidence>
<dbReference type="EC" id="1.3.3.6" evidence="4"/>
<dbReference type="InterPro" id="IPR029320">
    <property type="entry name" value="Acyl-CoA_ox_N"/>
</dbReference>
<dbReference type="GO" id="GO:0003997">
    <property type="term" value="F:acyl-CoA oxidase activity"/>
    <property type="evidence" value="ECO:0007669"/>
    <property type="project" value="UniProtKB-EC"/>
</dbReference>
<dbReference type="PANTHER" id="PTHR10909">
    <property type="entry name" value="ELECTRON TRANSPORT OXIDOREDUCTASE"/>
    <property type="match status" value="1"/>
</dbReference>